<dbReference type="Pfam" id="PF13508">
    <property type="entry name" value="Acetyltransf_7"/>
    <property type="match status" value="1"/>
</dbReference>
<dbReference type="Proteomes" id="UP000655868">
    <property type="component" value="Unassembled WGS sequence"/>
</dbReference>
<dbReference type="AlphaFoldDB" id="A0A934NUX7"/>
<proteinExistence type="predicted"/>
<dbReference type="EMBL" id="JAEMNV010000008">
    <property type="protein sequence ID" value="MBJ8341740.1"/>
    <property type="molecule type" value="Genomic_DNA"/>
</dbReference>
<dbReference type="SUPFAM" id="SSF55729">
    <property type="entry name" value="Acyl-CoA N-acyltransferases (Nat)"/>
    <property type="match status" value="1"/>
</dbReference>
<dbReference type="CDD" id="cd04301">
    <property type="entry name" value="NAT_SF"/>
    <property type="match status" value="1"/>
</dbReference>
<name>A0A934NUX7_9NOCA</name>
<reference evidence="3" key="1">
    <citation type="submission" date="2020-12" db="EMBL/GenBank/DDBJ databases">
        <title>Antrihabitans popcorni sp. nov. and Antrihabitans auranticaus sp. nov., isolated from a larva cave.</title>
        <authorList>
            <person name="Lee S.D."/>
            <person name="Kim I.S."/>
        </authorList>
    </citation>
    <scope>NUCLEOTIDE SEQUENCE</scope>
    <source>
        <strain evidence="3">YC3-6</strain>
    </source>
</reference>
<organism evidence="3 4">
    <name type="scientific">Antrihabitans stalagmiti</name>
    <dbReference type="NCBI Taxonomy" id="2799499"/>
    <lineage>
        <taxon>Bacteria</taxon>
        <taxon>Bacillati</taxon>
        <taxon>Actinomycetota</taxon>
        <taxon>Actinomycetes</taxon>
        <taxon>Mycobacteriales</taxon>
        <taxon>Nocardiaceae</taxon>
        <taxon>Antrihabitans</taxon>
    </lineage>
</organism>
<feature type="compositionally biased region" description="Basic and acidic residues" evidence="1">
    <location>
        <begin position="12"/>
        <end position="21"/>
    </location>
</feature>
<feature type="domain" description="N-acetyltransferase" evidence="2">
    <location>
        <begin position="64"/>
        <end position="265"/>
    </location>
</feature>
<keyword evidence="4" id="KW-1185">Reference proteome</keyword>
<feature type="compositionally biased region" description="Polar residues" evidence="1">
    <location>
        <begin position="1"/>
        <end position="11"/>
    </location>
</feature>
<evidence type="ECO:0000259" key="2">
    <source>
        <dbReference type="PROSITE" id="PS51186"/>
    </source>
</evidence>
<accession>A0A934NUX7</accession>
<evidence type="ECO:0000256" key="1">
    <source>
        <dbReference type="SAM" id="MobiDB-lite"/>
    </source>
</evidence>
<sequence length="285" mass="32141">MTSSLSAGQSRTENRSPDDPAKPASHGHSPDQRRRTFIRRFEYRSTHRQVRQSTSRRQKRVKAVEIDPAINPADAPVVVDLSAADVRARLREALAIYVAAMEYPRGTEHHRAPMWAEHISRPGWRAVGAVLADPNSHANRDSPLVAVAYGYRGAPHQWWHQQVHDGMRRFGWTEEATLAMLSSYFELTELHVHPAAQGHGLGEAMLRRLLDVRTERTALLSTPEVDGESNRAWRLYRRLGFTDVVRQFTFTGDSRPFAVLGRPLPLHLAAHTLRTPLTTDPAPPL</sequence>
<dbReference type="InterPro" id="IPR016181">
    <property type="entry name" value="Acyl_CoA_acyltransferase"/>
</dbReference>
<dbReference type="GO" id="GO:0016747">
    <property type="term" value="F:acyltransferase activity, transferring groups other than amino-acyl groups"/>
    <property type="evidence" value="ECO:0007669"/>
    <property type="project" value="InterPro"/>
</dbReference>
<gene>
    <name evidence="3" type="ORF">JGU71_22905</name>
</gene>
<dbReference type="PROSITE" id="PS51186">
    <property type="entry name" value="GNAT"/>
    <property type="match status" value="1"/>
</dbReference>
<evidence type="ECO:0000313" key="4">
    <source>
        <dbReference type="Proteomes" id="UP000655868"/>
    </source>
</evidence>
<dbReference type="InterPro" id="IPR000182">
    <property type="entry name" value="GNAT_dom"/>
</dbReference>
<comment type="caution">
    <text evidence="3">The sequence shown here is derived from an EMBL/GenBank/DDBJ whole genome shotgun (WGS) entry which is preliminary data.</text>
</comment>
<feature type="region of interest" description="Disordered" evidence="1">
    <location>
        <begin position="1"/>
        <end position="35"/>
    </location>
</feature>
<evidence type="ECO:0000313" key="3">
    <source>
        <dbReference type="EMBL" id="MBJ8341740.1"/>
    </source>
</evidence>
<protein>
    <submittedName>
        <fullName evidence="3">GNAT family N-acetyltransferase</fullName>
    </submittedName>
</protein>
<dbReference type="Gene3D" id="3.40.630.30">
    <property type="match status" value="1"/>
</dbReference>